<proteinExistence type="predicted"/>
<dbReference type="OrthoDB" id="6514183at2759"/>
<feature type="non-terminal residue" evidence="1">
    <location>
        <position position="1"/>
    </location>
</feature>
<name>A0A3S3Q0L8_9ACAR</name>
<dbReference type="PANTHER" id="PTHR12984:SF16">
    <property type="entry name" value="BLACK MATCH, ISOFORM H"/>
    <property type="match status" value="1"/>
</dbReference>
<organism evidence="1 2">
    <name type="scientific">Dinothrombium tinctorium</name>
    <dbReference type="NCBI Taxonomy" id="1965070"/>
    <lineage>
        <taxon>Eukaryota</taxon>
        <taxon>Metazoa</taxon>
        <taxon>Ecdysozoa</taxon>
        <taxon>Arthropoda</taxon>
        <taxon>Chelicerata</taxon>
        <taxon>Arachnida</taxon>
        <taxon>Acari</taxon>
        <taxon>Acariformes</taxon>
        <taxon>Trombidiformes</taxon>
        <taxon>Prostigmata</taxon>
        <taxon>Anystina</taxon>
        <taxon>Parasitengona</taxon>
        <taxon>Trombidioidea</taxon>
        <taxon>Trombidiidae</taxon>
        <taxon>Dinothrombium</taxon>
    </lineage>
</organism>
<evidence type="ECO:0000313" key="2">
    <source>
        <dbReference type="Proteomes" id="UP000285301"/>
    </source>
</evidence>
<gene>
    <name evidence="1" type="ORF">B4U79_12819</name>
</gene>
<dbReference type="PANTHER" id="PTHR12984">
    <property type="entry name" value="SCY1-RELATED S/T PROTEIN KINASE-LIKE"/>
    <property type="match status" value="1"/>
</dbReference>
<keyword evidence="2" id="KW-1185">Reference proteome</keyword>
<comment type="caution">
    <text evidence="1">The sequence shown here is derived from an EMBL/GenBank/DDBJ whole genome shotgun (WGS) entry which is preliminary data.</text>
</comment>
<reference evidence="1 2" key="1">
    <citation type="journal article" date="2018" name="Gigascience">
        <title>Genomes of trombidid mites reveal novel predicted allergens and laterally-transferred genes associated with secondary metabolism.</title>
        <authorList>
            <person name="Dong X."/>
            <person name="Chaisiri K."/>
            <person name="Xia D."/>
            <person name="Armstrong S.D."/>
            <person name="Fang Y."/>
            <person name="Donnelly M.J."/>
            <person name="Kadowaki T."/>
            <person name="McGarry J.W."/>
            <person name="Darby A.C."/>
            <person name="Makepeace B.L."/>
        </authorList>
    </citation>
    <scope>NUCLEOTIDE SEQUENCE [LARGE SCALE GENOMIC DNA]</scope>
    <source>
        <strain evidence="1">UoL-WK</strain>
    </source>
</reference>
<dbReference type="AlphaFoldDB" id="A0A3S3Q0L8"/>
<dbReference type="Proteomes" id="UP000285301">
    <property type="component" value="Unassembled WGS sequence"/>
</dbReference>
<evidence type="ECO:0000313" key="1">
    <source>
        <dbReference type="EMBL" id="RWS01178.1"/>
    </source>
</evidence>
<sequence length="129" mass="14897">NIIGSAGPELAWKIFEAVRKADKKEASVFFFDKRTAEKLHKPRRRETISEILRFSGRQLDRFRHPKILSLYHTVEETNDSIAFATEPVLGSLANVLGYLEDRLPQHLPPSIHEYSFLEFEAKYGLLQVN</sequence>
<protein>
    <submittedName>
        <fullName evidence="1">SCY1-like protein 2</fullName>
    </submittedName>
</protein>
<dbReference type="Gene3D" id="3.30.200.20">
    <property type="entry name" value="Phosphorylase Kinase, domain 1"/>
    <property type="match status" value="1"/>
</dbReference>
<dbReference type="InterPro" id="IPR051177">
    <property type="entry name" value="CIK-Related_Protein"/>
</dbReference>
<dbReference type="EMBL" id="NCKU01009698">
    <property type="protein sequence ID" value="RWS01178.1"/>
    <property type="molecule type" value="Genomic_DNA"/>
</dbReference>
<accession>A0A3S3Q0L8</accession>